<dbReference type="EMBL" id="FTPU01000012">
    <property type="protein sequence ID" value="SIT96723.1"/>
    <property type="molecule type" value="Genomic_DNA"/>
</dbReference>
<reference evidence="3" key="1">
    <citation type="submission" date="2016-10" db="EMBL/GenBank/DDBJ databases">
        <authorList>
            <person name="Varghese N."/>
            <person name="Submissions S."/>
        </authorList>
    </citation>
    <scope>NUCLEOTIDE SEQUENCE [LARGE SCALE GENOMIC DNA]</scope>
    <source>
        <strain evidence="3">DSM 19482</strain>
    </source>
</reference>
<gene>
    <name evidence="2" type="ORF">SAMN05660493_01416</name>
</gene>
<name>A0A1U7PXL8_9FLAO</name>
<dbReference type="Proteomes" id="UP000187261">
    <property type="component" value="Unassembled WGS sequence"/>
</dbReference>
<keyword evidence="1" id="KW-0472">Membrane</keyword>
<evidence type="ECO:0000256" key="1">
    <source>
        <dbReference type="SAM" id="Phobius"/>
    </source>
</evidence>
<feature type="transmembrane region" description="Helical" evidence="1">
    <location>
        <begin position="152"/>
        <end position="169"/>
    </location>
</feature>
<evidence type="ECO:0000313" key="2">
    <source>
        <dbReference type="EMBL" id="SIT96723.1"/>
    </source>
</evidence>
<keyword evidence="1" id="KW-1133">Transmembrane helix</keyword>
<organism evidence="2 3">
    <name type="scientific">Epilithonimonas bovis DSM 19482</name>
    <dbReference type="NCBI Taxonomy" id="1121284"/>
    <lineage>
        <taxon>Bacteria</taxon>
        <taxon>Pseudomonadati</taxon>
        <taxon>Bacteroidota</taxon>
        <taxon>Flavobacteriia</taxon>
        <taxon>Flavobacteriales</taxon>
        <taxon>Weeksellaceae</taxon>
        <taxon>Chryseobacterium group</taxon>
        <taxon>Epilithonimonas</taxon>
    </lineage>
</organism>
<keyword evidence="3" id="KW-1185">Reference proteome</keyword>
<keyword evidence="1" id="KW-0812">Transmembrane</keyword>
<dbReference type="OrthoDB" id="1447313at2"/>
<evidence type="ECO:0000313" key="3">
    <source>
        <dbReference type="Proteomes" id="UP000187261"/>
    </source>
</evidence>
<protein>
    <submittedName>
        <fullName evidence="2">Uncharacterized protein</fullName>
    </submittedName>
</protein>
<dbReference type="RefSeq" id="WP_076782933.1">
    <property type="nucleotide sequence ID" value="NZ_FTPU01000012.1"/>
</dbReference>
<proteinExistence type="predicted"/>
<accession>A0A1U7PXL8</accession>
<dbReference type="AlphaFoldDB" id="A0A1U7PXL8"/>
<sequence>MKKYFYLFIVSFSLMNCYTYKTIAEKKDVKTQSSNEAPVMPANAAEEKMTAVSRAKLSAVQAQSLQKTKIGKSKENNANPTPSTIEEKLEANKYFKIEVGGRPYKIQVDKWENDTLVAHVIHHPKRQLKFHKNQINQQTIAERRFSQRTADIITVVAYAGIGLGIWALVK</sequence>